<sequence length="123" mass="14823">MTFEIGTTINIEKLIRNTSITQRRKLIRIGKGYNLLLPPITNHVIHVAEIIKDENNLKYLPIEYARKLIAIFNIIIHVRHYKNNNFLIDDFLENKRIYPKSFITNLYESYRHISKNEEWRQNK</sequence>
<organism evidence="1 2">
    <name type="scientific">Lactococcus lactis</name>
    <dbReference type="NCBI Taxonomy" id="1358"/>
    <lineage>
        <taxon>Bacteria</taxon>
        <taxon>Bacillati</taxon>
        <taxon>Bacillota</taxon>
        <taxon>Bacilli</taxon>
        <taxon>Lactobacillales</taxon>
        <taxon>Streptococcaceae</taxon>
        <taxon>Lactococcus</taxon>
    </lineage>
</organism>
<evidence type="ECO:0000313" key="1">
    <source>
        <dbReference type="EMBL" id="MDT2947095.1"/>
    </source>
</evidence>
<name>A0AAW8UGJ9_9LACT</name>
<dbReference type="RefSeq" id="WP_071621178.1">
    <property type="nucleotide sequence ID" value="NZ_JARQDC010000021.1"/>
</dbReference>
<accession>A0AAW8UGJ9</accession>
<protein>
    <submittedName>
        <fullName evidence="1">Uncharacterized protein</fullName>
    </submittedName>
</protein>
<dbReference type="EMBL" id="JARQDL010000019">
    <property type="protein sequence ID" value="MDT2947095.1"/>
    <property type="molecule type" value="Genomic_DNA"/>
</dbReference>
<evidence type="ECO:0000313" key="2">
    <source>
        <dbReference type="Proteomes" id="UP001250218"/>
    </source>
</evidence>
<gene>
    <name evidence="1" type="ORF">P7I04_13815</name>
</gene>
<proteinExistence type="predicted"/>
<reference evidence="1" key="1">
    <citation type="submission" date="2023-03" db="EMBL/GenBank/DDBJ databases">
        <authorList>
            <person name="Shen W."/>
            <person name="Cai J."/>
        </authorList>
    </citation>
    <scope>NUCLEOTIDE SEQUENCE</scope>
    <source>
        <strain evidence="1">Y37</strain>
    </source>
</reference>
<dbReference type="AlphaFoldDB" id="A0AAW8UGJ9"/>
<comment type="caution">
    <text evidence="1">The sequence shown here is derived from an EMBL/GenBank/DDBJ whole genome shotgun (WGS) entry which is preliminary data.</text>
</comment>
<dbReference type="Proteomes" id="UP001250218">
    <property type="component" value="Unassembled WGS sequence"/>
</dbReference>